<feature type="binding site" evidence="6">
    <location>
        <position position="111"/>
    </location>
    <ligand>
        <name>a divalent metal cation</name>
        <dbReference type="ChEBI" id="CHEBI:60240"/>
        <label>2</label>
        <note>catalytic</note>
    </ligand>
</feature>
<feature type="binding site" evidence="6">
    <location>
        <position position="177"/>
    </location>
    <ligand>
        <name>a divalent metal cation</name>
        <dbReference type="ChEBI" id="CHEBI:60240"/>
        <label>2</label>
        <note>catalytic</note>
    </ligand>
</feature>
<dbReference type="InterPro" id="IPR000994">
    <property type="entry name" value="Pept_M24"/>
</dbReference>
<keyword evidence="5 6" id="KW-0378">Hydrolase</keyword>
<dbReference type="OrthoDB" id="9802055at2"/>
<dbReference type="NCBIfam" id="TIGR00500">
    <property type="entry name" value="met_pdase_I"/>
    <property type="match status" value="1"/>
</dbReference>
<dbReference type="InterPro" id="IPR002467">
    <property type="entry name" value="Pept_M24A_MAP1"/>
</dbReference>
<dbReference type="PANTHER" id="PTHR43330">
    <property type="entry name" value="METHIONINE AMINOPEPTIDASE"/>
    <property type="match status" value="1"/>
</dbReference>
<evidence type="ECO:0000256" key="2">
    <source>
        <dbReference type="ARBA" id="ARBA00022438"/>
    </source>
</evidence>
<evidence type="ECO:0000313" key="10">
    <source>
        <dbReference type="Proteomes" id="UP000078368"/>
    </source>
</evidence>
<feature type="binding site" evidence="6">
    <location>
        <position position="241"/>
    </location>
    <ligand>
        <name>a divalent metal cation</name>
        <dbReference type="ChEBI" id="CHEBI:60240"/>
        <label>1</label>
    </ligand>
</feature>
<comment type="subunit">
    <text evidence="6">Monomer.</text>
</comment>
<dbReference type="SUPFAM" id="SSF55920">
    <property type="entry name" value="Creatinase/aminopeptidase"/>
    <property type="match status" value="1"/>
</dbReference>
<reference evidence="9 10" key="1">
    <citation type="submission" date="2016-04" db="EMBL/GenBank/DDBJ databases">
        <title>Peptidophaga gingivicola gen. nov., sp. nov., isolated from human subgingival plaque.</title>
        <authorList>
            <person name="Beall C.J."/>
            <person name="Mokrzan E.M."/>
            <person name="Griffen A.L."/>
            <person name="Leys E.J."/>
        </authorList>
    </citation>
    <scope>NUCLEOTIDE SEQUENCE [LARGE SCALE GENOMIC DNA]</scope>
    <source>
        <strain evidence="9 10">BA112</strain>
    </source>
</reference>
<dbReference type="Gene3D" id="3.90.230.10">
    <property type="entry name" value="Creatinase/methionine aminopeptidase superfamily"/>
    <property type="match status" value="1"/>
</dbReference>
<proteinExistence type="inferred from homology"/>
<keyword evidence="4 6" id="KW-0479">Metal-binding</keyword>
<comment type="catalytic activity">
    <reaction evidence="6 7">
        <text>Release of N-terminal amino acids, preferentially methionine, from peptides and arylamides.</text>
        <dbReference type="EC" id="3.4.11.18"/>
    </reaction>
</comment>
<organism evidence="9 10">
    <name type="scientific">Peptidiphaga gingivicola</name>
    <dbReference type="NCBI Taxonomy" id="2741497"/>
    <lineage>
        <taxon>Bacteria</taxon>
        <taxon>Bacillati</taxon>
        <taxon>Actinomycetota</taxon>
        <taxon>Actinomycetes</taxon>
        <taxon>Actinomycetales</taxon>
        <taxon>Actinomycetaceae</taxon>
        <taxon>Peptidiphaga</taxon>
    </lineage>
</organism>
<evidence type="ECO:0000256" key="3">
    <source>
        <dbReference type="ARBA" id="ARBA00022670"/>
    </source>
</evidence>
<dbReference type="GO" id="GO:0005829">
    <property type="term" value="C:cytosol"/>
    <property type="evidence" value="ECO:0007669"/>
    <property type="project" value="TreeGrafter"/>
</dbReference>
<evidence type="ECO:0000256" key="5">
    <source>
        <dbReference type="ARBA" id="ARBA00022801"/>
    </source>
</evidence>
<accession>A0A179B577</accession>
<evidence type="ECO:0000256" key="6">
    <source>
        <dbReference type="HAMAP-Rule" id="MF_01974"/>
    </source>
</evidence>
<dbReference type="STRING" id="1823756.A4H34_05290"/>
<feature type="binding site" evidence="6">
    <location>
        <position position="184"/>
    </location>
    <ligand>
        <name>substrate</name>
    </ligand>
</feature>
<comment type="caution">
    <text evidence="9">The sequence shown here is derived from an EMBL/GenBank/DDBJ whole genome shotgun (WGS) entry which is preliminary data.</text>
</comment>
<feature type="binding site" evidence="6">
    <location>
        <position position="111"/>
    </location>
    <ligand>
        <name>a divalent metal cation</name>
        <dbReference type="ChEBI" id="CHEBI:60240"/>
        <label>1</label>
    </ligand>
</feature>
<dbReference type="HAMAP" id="MF_01974">
    <property type="entry name" value="MetAP_1"/>
    <property type="match status" value="1"/>
</dbReference>
<dbReference type="InterPro" id="IPR001714">
    <property type="entry name" value="Pept_M24_MAP"/>
</dbReference>
<feature type="binding site" evidence="6">
    <location>
        <position position="83"/>
    </location>
    <ligand>
        <name>substrate</name>
    </ligand>
</feature>
<dbReference type="PROSITE" id="PS00680">
    <property type="entry name" value="MAP_1"/>
    <property type="match status" value="1"/>
</dbReference>
<name>A0A179B577_9ACTO</name>
<evidence type="ECO:0000259" key="8">
    <source>
        <dbReference type="Pfam" id="PF00557"/>
    </source>
</evidence>
<keyword evidence="2 6" id="KW-0031">Aminopeptidase</keyword>
<feature type="binding site" evidence="6">
    <location>
        <position position="241"/>
    </location>
    <ligand>
        <name>a divalent metal cation</name>
        <dbReference type="ChEBI" id="CHEBI:60240"/>
        <label>2</label>
        <note>catalytic</note>
    </ligand>
</feature>
<evidence type="ECO:0000256" key="1">
    <source>
        <dbReference type="ARBA" id="ARBA00002521"/>
    </source>
</evidence>
<evidence type="ECO:0000256" key="7">
    <source>
        <dbReference type="RuleBase" id="RU003653"/>
    </source>
</evidence>
<comment type="cofactor">
    <cofactor evidence="6">
        <name>Co(2+)</name>
        <dbReference type="ChEBI" id="CHEBI:48828"/>
    </cofactor>
    <cofactor evidence="6">
        <name>Zn(2+)</name>
        <dbReference type="ChEBI" id="CHEBI:29105"/>
    </cofactor>
    <cofactor evidence="6">
        <name>Mn(2+)</name>
        <dbReference type="ChEBI" id="CHEBI:29035"/>
    </cofactor>
    <cofactor evidence="6">
        <name>Fe(2+)</name>
        <dbReference type="ChEBI" id="CHEBI:29033"/>
    </cofactor>
    <text evidence="6">Binds 2 divalent metal cations per subunit. Has a high-affinity and a low affinity metal-binding site. The true nature of the physiological cofactor is under debate. The enzyme is active with cobalt, zinc, manganese or divalent iron ions. Most likely, methionine aminopeptidases function as mononuclear Fe(2+)-metalloproteases under physiological conditions, and the catalytically relevant metal-binding site has been assigned to the histidine-containing high-affinity site.</text>
</comment>
<dbReference type="EMBL" id="LVZK01000001">
    <property type="protein sequence ID" value="OAP86545.1"/>
    <property type="molecule type" value="Genomic_DNA"/>
</dbReference>
<dbReference type="Pfam" id="PF00557">
    <property type="entry name" value="Peptidase_M24"/>
    <property type="match status" value="1"/>
</dbReference>
<comment type="similarity">
    <text evidence="6">Belongs to the peptidase M24A family. Methionine aminopeptidase type 1 subfamily.</text>
</comment>
<feature type="domain" description="Peptidase M24" evidence="8">
    <location>
        <begin position="18"/>
        <end position="245"/>
    </location>
</feature>
<dbReference type="PANTHER" id="PTHR43330:SF27">
    <property type="entry name" value="METHIONINE AMINOPEPTIDASE"/>
    <property type="match status" value="1"/>
</dbReference>
<dbReference type="AlphaFoldDB" id="A0A179B577"/>
<evidence type="ECO:0000313" key="9">
    <source>
        <dbReference type="EMBL" id="OAP86545.1"/>
    </source>
</evidence>
<keyword evidence="10" id="KW-1185">Reference proteome</keyword>
<dbReference type="RefSeq" id="WP_064231296.1">
    <property type="nucleotide sequence ID" value="NZ_LVZK01000001.1"/>
</dbReference>
<dbReference type="InterPro" id="IPR036005">
    <property type="entry name" value="Creatinase/aminopeptidase-like"/>
</dbReference>
<dbReference type="PRINTS" id="PR00599">
    <property type="entry name" value="MAPEPTIDASE"/>
</dbReference>
<protein>
    <recommendedName>
        <fullName evidence="6 7">Methionine aminopeptidase</fullName>
        <shortName evidence="6">MAP</shortName>
        <shortName evidence="6">MetAP</shortName>
        <ecNumber evidence="6 7">3.4.11.18</ecNumber>
    </recommendedName>
    <alternativeName>
        <fullName evidence="6">Peptidase M</fullName>
    </alternativeName>
</protein>
<dbReference type="GO" id="GO:0004239">
    <property type="term" value="F:initiator methionyl aminopeptidase activity"/>
    <property type="evidence" value="ECO:0007669"/>
    <property type="project" value="UniProtKB-UniRule"/>
</dbReference>
<dbReference type="GO" id="GO:0070006">
    <property type="term" value="F:metalloaminopeptidase activity"/>
    <property type="evidence" value="ECO:0007669"/>
    <property type="project" value="UniProtKB-UniRule"/>
</dbReference>
<evidence type="ECO:0000256" key="4">
    <source>
        <dbReference type="ARBA" id="ARBA00022723"/>
    </source>
</evidence>
<dbReference type="EC" id="3.4.11.18" evidence="6 7"/>
<feature type="binding site" evidence="6">
    <location>
        <position position="100"/>
    </location>
    <ligand>
        <name>a divalent metal cation</name>
        <dbReference type="ChEBI" id="CHEBI:60240"/>
        <label>1</label>
    </ligand>
</feature>
<keyword evidence="3 6" id="KW-0645">Protease</keyword>
<sequence length="275" mass="29331">MSRSSRSLEYKTDGQIRSMRKAGLVVAAIHAALREEVRAGVTTRRMDELARGVLEAHGARSNFYGYYGYPAQICVSVNDEIVHGIPGERVLEAGDLVSFDCGAVLDGWHGDAAFSIVVPGKDAPARTRLCEIAEASMWHGIAAMATGGRVGDVGRAIDDFIVSLPDPPGIVVDYVGHGIGSAMHMPPDVPNFRSRERGPRLKPGMVLCIEPMLTAGDQANRVLDDEWTVVTADGSDACHWEHEVALHSGGIWVLTAPDGGEAGLKPFGIVPAPLD</sequence>
<dbReference type="Proteomes" id="UP000078368">
    <property type="component" value="Unassembled WGS sequence"/>
</dbReference>
<gene>
    <name evidence="6" type="primary">map</name>
    <name evidence="9" type="ORF">A4H34_05290</name>
</gene>
<dbReference type="GO" id="GO:0006508">
    <property type="term" value="P:proteolysis"/>
    <property type="evidence" value="ECO:0007669"/>
    <property type="project" value="UniProtKB-KW"/>
</dbReference>
<dbReference type="CDD" id="cd01086">
    <property type="entry name" value="MetAP1"/>
    <property type="match status" value="1"/>
</dbReference>
<comment type="function">
    <text evidence="1 6">Removes the N-terminal methionine from nascent proteins. The N-terminal methionine is often cleaved when the second residue in the primary sequence is small and uncharged (Met-Ala-, Cys, Gly, Pro, Ser, Thr, or Val). Requires deformylation of the N(alpha)-formylated initiator methionine before it can be hydrolyzed.</text>
</comment>
<dbReference type="GO" id="GO:0046872">
    <property type="term" value="F:metal ion binding"/>
    <property type="evidence" value="ECO:0007669"/>
    <property type="project" value="UniProtKB-UniRule"/>
</dbReference>
<feature type="binding site" evidence="6">
    <location>
        <position position="210"/>
    </location>
    <ligand>
        <name>a divalent metal cation</name>
        <dbReference type="ChEBI" id="CHEBI:60240"/>
        <label>2</label>
        <note>catalytic</note>
    </ligand>
</feature>